<gene>
    <name evidence="1" type="ORF">AWC17_25050</name>
</gene>
<dbReference type="OrthoDB" id="517099at2"/>
<comment type="caution">
    <text evidence="1">The sequence shown here is derived from an EMBL/GenBank/DDBJ whole genome shotgun (WGS) entry which is preliminary data.</text>
</comment>
<evidence type="ECO:0000313" key="1">
    <source>
        <dbReference type="EMBL" id="ORW33060.1"/>
    </source>
</evidence>
<dbReference type="Proteomes" id="UP000193781">
    <property type="component" value="Unassembled WGS sequence"/>
</dbReference>
<organism evidence="1 2">
    <name type="scientific">Mycobacterium nebraskense</name>
    <dbReference type="NCBI Taxonomy" id="244292"/>
    <lineage>
        <taxon>Bacteria</taxon>
        <taxon>Bacillati</taxon>
        <taxon>Actinomycetota</taxon>
        <taxon>Actinomycetes</taxon>
        <taxon>Mycobacteriales</taxon>
        <taxon>Mycobacteriaceae</taxon>
        <taxon>Mycobacterium</taxon>
    </lineage>
</organism>
<keyword evidence="2" id="KW-1185">Reference proteome</keyword>
<proteinExistence type="predicted"/>
<dbReference type="EMBL" id="LQPH01000030">
    <property type="protein sequence ID" value="ORW33060.1"/>
    <property type="molecule type" value="Genomic_DNA"/>
</dbReference>
<dbReference type="AlphaFoldDB" id="A0A1X1ZZZ7"/>
<name>A0A1X1ZZZ7_9MYCO</name>
<accession>A0A1X1ZZZ7</accession>
<protein>
    <submittedName>
        <fullName evidence="1">Uncharacterized protein</fullName>
    </submittedName>
</protein>
<dbReference type="RefSeq" id="WP_085164271.1">
    <property type="nucleotide sequence ID" value="NZ_JACKSS010000095.1"/>
</dbReference>
<reference evidence="1 2" key="1">
    <citation type="submission" date="2016-01" db="EMBL/GenBank/DDBJ databases">
        <title>The new phylogeny of the genus Mycobacterium.</title>
        <authorList>
            <person name="Tarcisio F."/>
            <person name="Conor M."/>
            <person name="Antonella G."/>
            <person name="Elisabetta G."/>
            <person name="Giulia F.S."/>
            <person name="Sara T."/>
            <person name="Anna F."/>
            <person name="Clotilde B."/>
            <person name="Roberto B."/>
            <person name="Veronica D.S."/>
            <person name="Fabio R."/>
            <person name="Monica P."/>
            <person name="Olivier J."/>
            <person name="Enrico T."/>
            <person name="Nicola S."/>
        </authorList>
    </citation>
    <scope>NUCLEOTIDE SEQUENCE [LARGE SCALE GENOMIC DNA]</scope>
    <source>
        <strain evidence="1 2">DSM 44803</strain>
    </source>
</reference>
<evidence type="ECO:0000313" key="2">
    <source>
        <dbReference type="Proteomes" id="UP000193781"/>
    </source>
</evidence>
<sequence>MPQAHDPPPGQWVRYDQLERKETRLRPDQYSRLSGISRALNRARAGKGERITENTLIRVAIDLLLQRDTELAGATEAELRQSVGL</sequence>